<organism evidence="2 3">
    <name type="scientific">Phrynosoma platyrhinos</name>
    <name type="common">Desert horned lizard</name>
    <dbReference type="NCBI Taxonomy" id="52577"/>
    <lineage>
        <taxon>Eukaryota</taxon>
        <taxon>Metazoa</taxon>
        <taxon>Chordata</taxon>
        <taxon>Craniata</taxon>
        <taxon>Vertebrata</taxon>
        <taxon>Euteleostomi</taxon>
        <taxon>Lepidosauria</taxon>
        <taxon>Squamata</taxon>
        <taxon>Bifurcata</taxon>
        <taxon>Unidentata</taxon>
        <taxon>Episquamata</taxon>
        <taxon>Toxicofera</taxon>
        <taxon>Iguania</taxon>
        <taxon>Phrynosomatidae</taxon>
        <taxon>Phrynosomatinae</taxon>
        <taxon>Phrynosoma</taxon>
    </lineage>
</organism>
<evidence type="ECO:0000256" key="1">
    <source>
        <dbReference type="SAM" id="MobiDB-lite"/>
    </source>
</evidence>
<protein>
    <submittedName>
        <fullName evidence="2">Uncharacterized protein</fullName>
    </submittedName>
</protein>
<dbReference type="InterPro" id="IPR027836">
    <property type="entry name" value="DUF4529"/>
</dbReference>
<dbReference type="Proteomes" id="UP000826234">
    <property type="component" value="Unassembled WGS sequence"/>
</dbReference>
<gene>
    <name evidence="2" type="ORF">JD844_000209</name>
</gene>
<evidence type="ECO:0000313" key="2">
    <source>
        <dbReference type="EMBL" id="KAH0619523.1"/>
    </source>
</evidence>
<feature type="region of interest" description="Disordered" evidence="1">
    <location>
        <begin position="142"/>
        <end position="163"/>
    </location>
</feature>
<feature type="compositionally biased region" description="Low complexity" evidence="1">
    <location>
        <begin position="145"/>
        <end position="159"/>
    </location>
</feature>
<name>A0ABQ7SQG3_PHRPL</name>
<sequence>MTSSEQKQHKTDSGRATANPRSGETELRCTYPNERREKNQIYILLNISNSVNEQEERSFDYVNGTGWEDAVQGWSKTPPFAYLQLQKRARKARTIESFSGCLYCSDLMQVIDKGLEQDPKTTDQLKSDFKLSTYAATDSIPGKQPTLLSSNATTNSSPAVDEPKKESYYGKIHSIQTSQEEKTKMILKDVPSSLSERKFFLMKENPVCHIEKKTVPIKEYSILSPGKLKSIEALKYKDLKSSEPSVCNLVGSEAPAVKPSLVLPPLKDAAPKNSLDPSSKKSKTTLSQASEKTFHAVSETLSCTQVFKTKEQRCEKGIDAMCDAVKEQIKMHEVASLIPRLSKTAFISRNLDQCYWHWAFLPDKKVATLSNSIAMRRSKHPNSMHFLHTQGLQVSKASEIRDPCIRSRSHTGMKQGNVSKPQEIPLLSGLFPSLTVSRLAVTALPSRLT</sequence>
<accession>A0ABQ7SQG3</accession>
<comment type="caution">
    <text evidence="2">The sequence shown here is derived from an EMBL/GenBank/DDBJ whole genome shotgun (WGS) entry which is preliminary data.</text>
</comment>
<feature type="region of interest" description="Disordered" evidence="1">
    <location>
        <begin position="1"/>
        <end position="31"/>
    </location>
</feature>
<dbReference type="Pfam" id="PF15032">
    <property type="entry name" value="DUF4529"/>
    <property type="match status" value="2"/>
</dbReference>
<reference evidence="2 3" key="1">
    <citation type="journal article" date="2022" name="Gigascience">
        <title>A chromosome-level genome assembly and annotation of the desert horned lizard, Phrynosoma platyrhinos, provides insight into chromosomal rearrangements among reptiles.</title>
        <authorList>
            <person name="Koochekian N."/>
            <person name="Ascanio A."/>
            <person name="Farleigh K."/>
            <person name="Card D.C."/>
            <person name="Schield D.R."/>
            <person name="Castoe T.A."/>
            <person name="Jezkova T."/>
        </authorList>
    </citation>
    <scope>NUCLEOTIDE SEQUENCE [LARGE SCALE GENOMIC DNA]</scope>
    <source>
        <strain evidence="2">NK-2021</strain>
    </source>
</reference>
<evidence type="ECO:0000313" key="3">
    <source>
        <dbReference type="Proteomes" id="UP000826234"/>
    </source>
</evidence>
<feature type="region of interest" description="Disordered" evidence="1">
    <location>
        <begin position="268"/>
        <end position="287"/>
    </location>
</feature>
<dbReference type="PANTHER" id="PTHR36869:SF1">
    <property type="entry name" value="CHROMOSOME 16 OPEN READING FRAME 46"/>
    <property type="match status" value="1"/>
</dbReference>
<proteinExistence type="predicted"/>
<keyword evidence="3" id="KW-1185">Reference proteome</keyword>
<dbReference type="EMBL" id="JAIPUX010003776">
    <property type="protein sequence ID" value="KAH0619523.1"/>
    <property type="molecule type" value="Genomic_DNA"/>
</dbReference>
<dbReference type="PANTHER" id="PTHR36869">
    <property type="entry name" value="CHROMOSOME 16 OPEN READING FRAME 46"/>
    <property type="match status" value="1"/>
</dbReference>
<feature type="compositionally biased region" description="Basic and acidic residues" evidence="1">
    <location>
        <begin position="1"/>
        <end position="13"/>
    </location>
</feature>